<evidence type="ECO:0000313" key="2">
    <source>
        <dbReference type="EMBL" id="GAA2251074.1"/>
    </source>
</evidence>
<proteinExistence type="predicted"/>
<keyword evidence="3" id="KW-1185">Reference proteome</keyword>
<protein>
    <submittedName>
        <fullName evidence="2">Uncharacterized protein</fullName>
    </submittedName>
</protein>
<comment type="caution">
    <text evidence="2">The sequence shown here is derived from an EMBL/GenBank/DDBJ whole genome shotgun (WGS) entry which is preliminary data.</text>
</comment>
<dbReference type="Gene3D" id="3.30.420.40">
    <property type="match status" value="1"/>
</dbReference>
<evidence type="ECO:0000313" key="3">
    <source>
        <dbReference type="Proteomes" id="UP001500305"/>
    </source>
</evidence>
<gene>
    <name evidence="2" type="ORF">GCM10010430_37540</name>
</gene>
<dbReference type="InterPro" id="IPR043129">
    <property type="entry name" value="ATPase_NBD"/>
</dbReference>
<sequence>MNHVERFDPAAAGIAVPGTADEGAGSSVLAADLGRKRLPVRRQLAEHPGLQGAFGHDVRAGCQGAALPARDLLNGEARA</sequence>
<accession>A0ABP5R4A7</accession>
<organism evidence="2 3">
    <name type="scientific">Kitasatospora cystarginea</name>
    <dbReference type="NCBI Taxonomy" id="58350"/>
    <lineage>
        <taxon>Bacteria</taxon>
        <taxon>Bacillati</taxon>
        <taxon>Actinomycetota</taxon>
        <taxon>Actinomycetes</taxon>
        <taxon>Kitasatosporales</taxon>
        <taxon>Streptomycetaceae</taxon>
        <taxon>Kitasatospora</taxon>
    </lineage>
</organism>
<evidence type="ECO:0000256" key="1">
    <source>
        <dbReference type="SAM" id="MobiDB-lite"/>
    </source>
</evidence>
<reference evidence="3" key="1">
    <citation type="journal article" date="2019" name="Int. J. Syst. Evol. Microbiol.">
        <title>The Global Catalogue of Microorganisms (GCM) 10K type strain sequencing project: providing services to taxonomists for standard genome sequencing and annotation.</title>
        <authorList>
            <consortium name="The Broad Institute Genomics Platform"/>
            <consortium name="The Broad Institute Genome Sequencing Center for Infectious Disease"/>
            <person name="Wu L."/>
            <person name="Ma J."/>
        </authorList>
    </citation>
    <scope>NUCLEOTIDE SEQUENCE [LARGE SCALE GENOMIC DNA]</scope>
    <source>
        <strain evidence="3">JCM 7356</strain>
    </source>
</reference>
<dbReference type="RefSeq" id="WP_344637567.1">
    <property type="nucleotide sequence ID" value="NZ_BAAATR010000015.1"/>
</dbReference>
<feature type="region of interest" description="Disordered" evidence="1">
    <location>
        <begin position="1"/>
        <end position="25"/>
    </location>
</feature>
<dbReference type="SUPFAM" id="SSF53067">
    <property type="entry name" value="Actin-like ATPase domain"/>
    <property type="match status" value="1"/>
</dbReference>
<dbReference type="EMBL" id="BAAATR010000015">
    <property type="protein sequence ID" value="GAA2251074.1"/>
    <property type="molecule type" value="Genomic_DNA"/>
</dbReference>
<dbReference type="Proteomes" id="UP001500305">
    <property type="component" value="Unassembled WGS sequence"/>
</dbReference>
<name>A0ABP5R4A7_9ACTN</name>